<dbReference type="SUPFAM" id="SSF46689">
    <property type="entry name" value="Homeodomain-like"/>
    <property type="match status" value="1"/>
</dbReference>
<comment type="caution">
    <text evidence="2">The sequence shown here is derived from an EMBL/GenBank/DDBJ whole genome shotgun (WGS) entry which is preliminary data.</text>
</comment>
<name>A0AAW1KNH5_POPJA</name>
<evidence type="ECO:0000256" key="1">
    <source>
        <dbReference type="ARBA" id="ARBA00004123"/>
    </source>
</evidence>
<dbReference type="AlphaFoldDB" id="A0AAW1KNH5"/>
<accession>A0AAW1KNH5</accession>
<evidence type="ECO:0008006" key="4">
    <source>
        <dbReference type="Google" id="ProtNLM"/>
    </source>
</evidence>
<dbReference type="GO" id="GO:0005634">
    <property type="term" value="C:nucleus"/>
    <property type="evidence" value="ECO:0007669"/>
    <property type="project" value="UniProtKB-SubCell"/>
</dbReference>
<reference evidence="2 3" key="1">
    <citation type="journal article" date="2024" name="BMC Genomics">
        <title>De novo assembly and annotation of Popillia japonica's genome with initial clues to its potential as an invasive pest.</title>
        <authorList>
            <person name="Cucini C."/>
            <person name="Boschi S."/>
            <person name="Funari R."/>
            <person name="Cardaioli E."/>
            <person name="Iannotti N."/>
            <person name="Marturano G."/>
            <person name="Paoli F."/>
            <person name="Bruttini M."/>
            <person name="Carapelli A."/>
            <person name="Frati F."/>
            <person name="Nardi F."/>
        </authorList>
    </citation>
    <scope>NUCLEOTIDE SEQUENCE [LARGE SCALE GENOMIC DNA]</scope>
    <source>
        <strain evidence="2">DMR45628</strain>
    </source>
</reference>
<protein>
    <recommendedName>
        <fullName evidence="4">Transposase</fullName>
    </recommendedName>
</protein>
<evidence type="ECO:0000313" key="2">
    <source>
        <dbReference type="EMBL" id="KAK9721676.1"/>
    </source>
</evidence>
<sequence>MLTTQEEEHAVAMLQVSWAIKGVARELDVSHTSVWKLWQKWLTEQVVARRPGTGRVRITQPEQDNNLVRYIREHPFHTCRRAMGSQSTARNRLHQRNIRGYVPAIKR</sequence>
<comment type="subcellular location">
    <subcellularLocation>
        <location evidence="1">Nucleus</location>
    </subcellularLocation>
</comment>
<organism evidence="2 3">
    <name type="scientific">Popillia japonica</name>
    <name type="common">Japanese beetle</name>
    <dbReference type="NCBI Taxonomy" id="7064"/>
    <lineage>
        <taxon>Eukaryota</taxon>
        <taxon>Metazoa</taxon>
        <taxon>Ecdysozoa</taxon>
        <taxon>Arthropoda</taxon>
        <taxon>Hexapoda</taxon>
        <taxon>Insecta</taxon>
        <taxon>Pterygota</taxon>
        <taxon>Neoptera</taxon>
        <taxon>Endopterygota</taxon>
        <taxon>Coleoptera</taxon>
        <taxon>Polyphaga</taxon>
        <taxon>Scarabaeiformia</taxon>
        <taxon>Scarabaeidae</taxon>
        <taxon>Rutelinae</taxon>
        <taxon>Popillia</taxon>
    </lineage>
</organism>
<dbReference type="EMBL" id="JASPKY010000196">
    <property type="protein sequence ID" value="KAK9721676.1"/>
    <property type="molecule type" value="Genomic_DNA"/>
</dbReference>
<keyword evidence="3" id="KW-1185">Reference proteome</keyword>
<dbReference type="Proteomes" id="UP001458880">
    <property type="component" value="Unassembled WGS sequence"/>
</dbReference>
<dbReference type="InterPro" id="IPR009057">
    <property type="entry name" value="Homeodomain-like_sf"/>
</dbReference>
<evidence type="ECO:0000313" key="3">
    <source>
        <dbReference type="Proteomes" id="UP001458880"/>
    </source>
</evidence>
<gene>
    <name evidence="2" type="ORF">QE152_g20768</name>
</gene>
<proteinExistence type="predicted"/>